<accession>A0ABD3Q0B9</accession>
<proteinExistence type="predicted"/>
<feature type="transmembrane region" description="Helical" evidence="1">
    <location>
        <begin position="37"/>
        <end position="57"/>
    </location>
</feature>
<evidence type="ECO:0000313" key="2">
    <source>
        <dbReference type="EMBL" id="KAL3793768.1"/>
    </source>
</evidence>
<keyword evidence="1" id="KW-0812">Transmembrane</keyword>
<dbReference type="Proteomes" id="UP001516023">
    <property type="component" value="Unassembled WGS sequence"/>
</dbReference>
<sequence length="546" mass="61562">MSLSSEDSPLLGLQITASRSKVAKNSRNNKSEQRKNMIWVGVMSTACILSLLVLHRYRKSGFNNPTPQRTLNDSAFDKIASPLSEELLAKLNASAKRHSHQVPLYAKVQTLSYQIYTGGAPAYILDDNDNIIKRNEECINLNSYGLPEGTSDLDLQCYLGLDDTAEDVSRRLSIMSDAVNRAYDIADPDETTLKIFLAPEFFFRGKNGAFEFVNEEYEESIGECSDICHILKGLENIVADERFEHWLFLFGTVIGSEKLPKKDNYDYQFYNFAPLYKGFNPATSKRIGKNFIVPKRYVSNIDFLTPLRHLTNRSIAMELLDETDPSVSATLMNPHLVGHKRYDNEMWAKYKDELSSLGYNMIEYGWFYMDGIAFSVEICLDHLVHRALMTYMADVVTGSKTRVPSSANDSVEWVGIPRHQAQISLVSSAGMDIIVASLALANGGHIYLQDGMDGNTPVQTTYGTDECQPNEYEFFGGSQCVKRTAVVSATDVTFEYEHNLNFTDYAVYADKNWKDVVDSIFSKELYEPRLTVYDPVNIVLIDHGDV</sequence>
<organism evidence="2 3">
    <name type="scientific">Cyclotella cryptica</name>
    <dbReference type="NCBI Taxonomy" id="29204"/>
    <lineage>
        <taxon>Eukaryota</taxon>
        <taxon>Sar</taxon>
        <taxon>Stramenopiles</taxon>
        <taxon>Ochrophyta</taxon>
        <taxon>Bacillariophyta</taxon>
        <taxon>Coscinodiscophyceae</taxon>
        <taxon>Thalassiosirophycidae</taxon>
        <taxon>Stephanodiscales</taxon>
        <taxon>Stephanodiscaceae</taxon>
        <taxon>Cyclotella</taxon>
    </lineage>
</organism>
<evidence type="ECO:0000313" key="3">
    <source>
        <dbReference type="Proteomes" id="UP001516023"/>
    </source>
</evidence>
<dbReference type="AlphaFoldDB" id="A0ABD3Q0B9"/>
<dbReference type="EMBL" id="JABMIG020000088">
    <property type="protein sequence ID" value="KAL3793768.1"/>
    <property type="molecule type" value="Genomic_DNA"/>
</dbReference>
<evidence type="ECO:0000256" key="1">
    <source>
        <dbReference type="SAM" id="Phobius"/>
    </source>
</evidence>
<keyword evidence="1" id="KW-1133">Transmembrane helix</keyword>
<protein>
    <submittedName>
        <fullName evidence="2">Uncharacterized protein</fullName>
    </submittedName>
</protein>
<gene>
    <name evidence="2" type="ORF">HJC23_013330</name>
</gene>
<comment type="caution">
    <text evidence="2">The sequence shown here is derived from an EMBL/GenBank/DDBJ whole genome shotgun (WGS) entry which is preliminary data.</text>
</comment>
<reference evidence="2 3" key="1">
    <citation type="journal article" date="2020" name="G3 (Bethesda)">
        <title>Improved Reference Genome for Cyclotella cryptica CCMP332, a Model for Cell Wall Morphogenesis, Salinity Adaptation, and Lipid Production in Diatoms (Bacillariophyta).</title>
        <authorList>
            <person name="Roberts W.R."/>
            <person name="Downey K.M."/>
            <person name="Ruck E.C."/>
            <person name="Traller J.C."/>
            <person name="Alverson A.J."/>
        </authorList>
    </citation>
    <scope>NUCLEOTIDE SEQUENCE [LARGE SCALE GENOMIC DNA]</scope>
    <source>
        <strain evidence="2 3">CCMP332</strain>
    </source>
</reference>
<keyword evidence="1" id="KW-0472">Membrane</keyword>
<name>A0ABD3Q0B9_9STRA</name>
<keyword evidence="3" id="KW-1185">Reference proteome</keyword>